<feature type="domain" description="Peptidoglycan binding-like" evidence="2">
    <location>
        <begin position="167"/>
        <end position="200"/>
    </location>
</feature>
<dbReference type="SUPFAM" id="SSF47090">
    <property type="entry name" value="PGBD-like"/>
    <property type="match status" value="2"/>
</dbReference>
<dbReference type="InterPro" id="IPR036366">
    <property type="entry name" value="PGBDSf"/>
</dbReference>
<dbReference type="OrthoDB" id="9815541at2"/>
<keyword evidence="3" id="KW-0378">Hydrolase</keyword>
<keyword evidence="1" id="KW-0732">Signal</keyword>
<dbReference type="InterPro" id="IPR036365">
    <property type="entry name" value="PGBD-like_sf"/>
</dbReference>
<name>A0A1W2D6Z4_KIBAR</name>
<feature type="signal peptide" evidence="1">
    <location>
        <begin position="1"/>
        <end position="21"/>
    </location>
</feature>
<proteinExistence type="predicted"/>
<evidence type="ECO:0000313" key="3">
    <source>
        <dbReference type="EMBL" id="SMC93183.1"/>
    </source>
</evidence>
<reference evidence="3 4" key="1">
    <citation type="submission" date="2017-04" db="EMBL/GenBank/DDBJ databases">
        <authorList>
            <person name="Afonso C.L."/>
            <person name="Miller P.J."/>
            <person name="Scott M.A."/>
            <person name="Spackman E."/>
            <person name="Goraichik I."/>
            <person name="Dimitrov K.M."/>
            <person name="Suarez D.L."/>
            <person name="Swayne D.E."/>
        </authorList>
    </citation>
    <scope>NUCLEOTIDE SEQUENCE [LARGE SCALE GENOMIC DNA]</scope>
    <source>
        <strain evidence="3 4">DSM 43828</strain>
    </source>
</reference>
<sequence length="212" mass="22381">MKKFVLRAAVLAMLTAGIATASGIAGASGAMACGNDPEKSYSFAASLPQINFRDQGPNVVALQLALRKEGYDLQGTGVYSVRTLAAVQDFQRKHGIKASGIVGAKTWNALVGHKQHSLTGKFVSAPTFSIMPGERNLDKLATLRGVLERIHPYSSLPQKGINDPGFDTYGPDTQALVKDFQKRAGIKASGIVGPKTWAALIHAVSVSGGWTC</sequence>
<dbReference type="AlphaFoldDB" id="A0A1W2D6Z4"/>
<dbReference type="Proteomes" id="UP000192674">
    <property type="component" value="Unassembled WGS sequence"/>
</dbReference>
<dbReference type="InterPro" id="IPR002477">
    <property type="entry name" value="Peptidoglycan-bd-like"/>
</dbReference>
<feature type="chain" id="PRO_5039010003" evidence="1">
    <location>
        <begin position="22"/>
        <end position="212"/>
    </location>
</feature>
<organism evidence="3 4">
    <name type="scientific">Kibdelosporangium aridum</name>
    <dbReference type="NCBI Taxonomy" id="2030"/>
    <lineage>
        <taxon>Bacteria</taxon>
        <taxon>Bacillati</taxon>
        <taxon>Actinomycetota</taxon>
        <taxon>Actinomycetes</taxon>
        <taxon>Pseudonocardiales</taxon>
        <taxon>Pseudonocardiaceae</taxon>
        <taxon>Kibdelosporangium</taxon>
    </lineage>
</organism>
<protein>
    <submittedName>
        <fullName evidence="3">Peptidoglycan-binding (PGRP) domain of peptidoglycan hydrolases-containing protein</fullName>
    </submittedName>
</protein>
<dbReference type="Gene3D" id="1.10.101.10">
    <property type="entry name" value="PGBD-like superfamily/PGBD"/>
    <property type="match status" value="2"/>
</dbReference>
<evidence type="ECO:0000256" key="1">
    <source>
        <dbReference type="SAM" id="SignalP"/>
    </source>
</evidence>
<keyword evidence="4" id="KW-1185">Reference proteome</keyword>
<dbReference type="RefSeq" id="WP_033382181.1">
    <property type="nucleotide sequence ID" value="NZ_FWXV01000002.1"/>
</dbReference>
<feature type="domain" description="Peptidoglycan binding-like" evidence="2">
    <location>
        <begin position="55"/>
        <end position="110"/>
    </location>
</feature>
<dbReference type="GO" id="GO:0016787">
    <property type="term" value="F:hydrolase activity"/>
    <property type="evidence" value="ECO:0007669"/>
    <property type="project" value="UniProtKB-KW"/>
</dbReference>
<evidence type="ECO:0000259" key="2">
    <source>
        <dbReference type="Pfam" id="PF01471"/>
    </source>
</evidence>
<dbReference type="Pfam" id="PF01471">
    <property type="entry name" value="PG_binding_1"/>
    <property type="match status" value="2"/>
</dbReference>
<dbReference type="PROSITE" id="PS51257">
    <property type="entry name" value="PROKAR_LIPOPROTEIN"/>
    <property type="match status" value="1"/>
</dbReference>
<evidence type="ECO:0000313" key="4">
    <source>
        <dbReference type="Proteomes" id="UP000192674"/>
    </source>
</evidence>
<gene>
    <name evidence="3" type="ORF">SAMN05661093_02946</name>
</gene>
<accession>A0A1W2D6Z4</accession>
<dbReference type="EMBL" id="FWXV01000002">
    <property type="protein sequence ID" value="SMC93183.1"/>
    <property type="molecule type" value="Genomic_DNA"/>
</dbReference>